<dbReference type="InterPro" id="IPR009057">
    <property type="entry name" value="Homeodomain-like_sf"/>
</dbReference>
<dbReference type="Gene3D" id="1.10.10.60">
    <property type="entry name" value="Homeodomain-like"/>
    <property type="match status" value="2"/>
</dbReference>
<dbReference type="AlphaFoldDB" id="A1B7U6"/>
<evidence type="ECO:0000256" key="2">
    <source>
        <dbReference type="ARBA" id="ARBA00023125"/>
    </source>
</evidence>
<dbReference type="InterPro" id="IPR018060">
    <property type="entry name" value="HTH_AraC"/>
</dbReference>
<feature type="domain" description="HTH araC/xylS-type" evidence="4">
    <location>
        <begin position="220"/>
        <end position="318"/>
    </location>
</feature>
<gene>
    <name evidence="5" type="ordered locus">Pden_3520</name>
</gene>
<dbReference type="EMBL" id="CP000490">
    <property type="protein sequence ID" value="ABL71590.1"/>
    <property type="molecule type" value="Genomic_DNA"/>
</dbReference>
<keyword evidence="6" id="KW-1185">Reference proteome</keyword>
<dbReference type="PANTHER" id="PTHR46796">
    <property type="entry name" value="HTH-TYPE TRANSCRIPTIONAL ACTIVATOR RHAS-RELATED"/>
    <property type="match status" value="1"/>
</dbReference>
<dbReference type="GO" id="GO:0043565">
    <property type="term" value="F:sequence-specific DNA binding"/>
    <property type="evidence" value="ECO:0007669"/>
    <property type="project" value="InterPro"/>
</dbReference>
<protein>
    <submittedName>
        <fullName evidence="5">Transcriptional regulator, AraC family</fullName>
    </submittedName>
</protein>
<dbReference type="SUPFAM" id="SSF46689">
    <property type="entry name" value="Homeodomain-like"/>
    <property type="match status" value="2"/>
</dbReference>
<dbReference type="InterPro" id="IPR050204">
    <property type="entry name" value="AraC_XylS_family_regulators"/>
</dbReference>
<dbReference type="HOGENOM" id="CLU_000445_88_4_5"/>
<accession>A1B7U6</accession>
<keyword evidence="3" id="KW-0804">Transcription</keyword>
<dbReference type="PANTHER" id="PTHR46796:SF14">
    <property type="entry name" value="TRANSCRIPTIONAL REGULATORY PROTEIN"/>
    <property type="match status" value="1"/>
</dbReference>
<dbReference type="PROSITE" id="PS01124">
    <property type="entry name" value="HTH_ARAC_FAMILY_2"/>
    <property type="match status" value="1"/>
</dbReference>
<sequence length="322" mass="36080">MAENFPKVFFPSTPSGPEGLPEPHAMSYRHSMTCYTEGIRPTMPVRWRGLDGLVSVYWEAEGQTGAQGYYLSPDPRIVFFFNDVSSHIRISNRDDGIGRHCRPMTRAIYVPAGVPMWTRFTAPHVFSHLDLHVHQDRLLRFLSPPLGRSEALSVLRRPVEIQDAVAVDALARLLVDEVAVPRKHGIYAESLVGSIFSALLDVPQQTGERPAALLTPAQMKRLQARLATRPDRRLTVAEMAESVGLSESWFAHVFKNTTGTTPLQWQLGQRIDLVQRLLLESDLRLADIAAQLGFSDQAHLTRVFRKSCGEPPATWRRARLAG</sequence>
<reference evidence="6" key="1">
    <citation type="submission" date="2006-12" db="EMBL/GenBank/DDBJ databases">
        <title>Complete sequence of chromosome 2 of Paracoccus denitrificans PD1222.</title>
        <authorList>
            <person name="Copeland A."/>
            <person name="Lucas S."/>
            <person name="Lapidus A."/>
            <person name="Barry K."/>
            <person name="Detter J.C."/>
            <person name="Glavina del Rio T."/>
            <person name="Hammon N."/>
            <person name="Israni S."/>
            <person name="Dalin E."/>
            <person name="Tice H."/>
            <person name="Pitluck S."/>
            <person name="Munk A.C."/>
            <person name="Brettin T."/>
            <person name="Bruce D."/>
            <person name="Han C."/>
            <person name="Tapia R."/>
            <person name="Gilna P."/>
            <person name="Schmutz J."/>
            <person name="Larimer F."/>
            <person name="Land M."/>
            <person name="Hauser L."/>
            <person name="Kyrpides N."/>
            <person name="Lykidis A."/>
            <person name="Spiro S."/>
            <person name="Richardson D.J."/>
            <person name="Moir J.W.B."/>
            <person name="Ferguson S.J."/>
            <person name="van Spanning R.J.M."/>
            <person name="Richardson P."/>
        </authorList>
    </citation>
    <scope>NUCLEOTIDE SEQUENCE [LARGE SCALE GENOMIC DNA]</scope>
    <source>
        <strain evidence="6">Pd 1222</strain>
    </source>
</reference>
<evidence type="ECO:0000313" key="6">
    <source>
        <dbReference type="Proteomes" id="UP000000361"/>
    </source>
</evidence>
<dbReference type="EnsemblBacteria" id="ABL71590">
    <property type="protein sequence ID" value="ABL71590"/>
    <property type="gene ID" value="Pden_3520"/>
</dbReference>
<evidence type="ECO:0000259" key="4">
    <source>
        <dbReference type="PROSITE" id="PS01124"/>
    </source>
</evidence>
<keyword evidence="2" id="KW-0238">DNA-binding</keyword>
<name>A1B7U6_PARDP</name>
<dbReference type="Pfam" id="PF12833">
    <property type="entry name" value="HTH_18"/>
    <property type="match status" value="1"/>
</dbReference>
<dbReference type="InterPro" id="IPR018062">
    <property type="entry name" value="HTH_AraC-typ_CS"/>
</dbReference>
<dbReference type="SMART" id="SM00342">
    <property type="entry name" value="HTH_ARAC"/>
    <property type="match status" value="1"/>
</dbReference>
<organism evidence="5 6">
    <name type="scientific">Paracoccus denitrificans (strain Pd 1222)</name>
    <dbReference type="NCBI Taxonomy" id="318586"/>
    <lineage>
        <taxon>Bacteria</taxon>
        <taxon>Pseudomonadati</taxon>
        <taxon>Pseudomonadota</taxon>
        <taxon>Alphaproteobacteria</taxon>
        <taxon>Rhodobacterales</taxon>
        <taxon>Paracoccaceae</taxon>
        <taxon>Paracoccus</taxon>
    </lineage>
</organism>
<evidence type="ECO:0000256" key="3">
    <source>
        <dbReference type="ARBA" id="ARBA00023163"/>
    </source>
</evidence>
<evidence type="ECO:0000313" key="5">
    <source>
        <dbReference type="EMBL" id="ABL71590.1"/>
    </source>
</evidence>
<dbReference type="eggNOG" id="COG2207">
    <property type="taxonomic scope" value="Bacteria"/>
</dbReference>
<dbReference type="Proteomes" id="UP000000361">
    <property type="component" value="Chromosome 2"/>
</dbReference>
<proteinExistence type="predicted"/>
<dbReference type="PROSITE" id="PS00041">
    <property type="entry name" value="HTH_ARAC_FAMILY_1"/>
    <property type="match status" value="1"/>
</dbReference>
<evidence type="ECO:0000256" key="1">
    <source>
        <dbReference type="ARBA" id="ARBA00023015"/>
    </source>
</evidence>
<keyword evidence="1" id="KW-0805">Transcription regulation</keyword>
<dbReference type="KEGG" id="pde:Pden_3520"/>
<dbReference type="GO" id="GO:0003700">
    <property type="term" value="F:DNA-binding transcription factor activity"/>
    <property type="evidence" value="ECO:0007669"/>
    <property type="project" value="InterPro"/>
</dbReference>
<dbReference type="STRING" id="318586.Pden_3520"/>